<dbReference type="EMBL" id="QXXA01000017">
    <property type="protein sequence ID" value="NBI07978.1"/>
    <property type="molecule type" value="Genomic_DNA"/>
</dbReference>
<proteinExistence type="predicted"/>
<dbReference type="Gene3D" id="1.10.10.60">
    <property type="entry name" value="Homeodomain-like"/>
    <property type="match status" value="1"/>
</dbReference>
<dbReference type="InterPro" id="IPR009057">
    <property type="entry name" value="Homeodomain-like_sf"/>
</dbReference>
<accession>A0A845R322</accession>
<dbReference type="GO" id="GO:0003677">
    <property type="term" value="F:DNA binding"/>
    <property type="evidence" value="ECO:0007669"/>
    <property type="project" value="UniProtKB-UniRule"/>
</dbReference>
<reference evidence="4 5" key="1">
    <citation type="submission" date="2018-08" db="EMBL/GenBank/DDBJ databases">
        <title>Murine metabolic-syndrome-specific gut microbial biobank.</title>
        <authorList>
            <person name="Liu C."/>
        </authorList>
    </citation>
    <scope>NUCLEOTIDE SEQUENCE [LARGE SCALE GENOMIC DNA]</scope>
    <source>
        <strain evidence="4 5">583</strain>
    </source>
</reference>
<evidence type="ECO:0000256" key="1">
    <source>
        <dbReference type="ARBA" id="ARBA00023125"/>
    </source>
</evidence>
<sequence length="208" mass="25154">MNNNMETILEKIDIEKRDRIINSALEEFSKNNFEKASTNNIVKRAQISKGLLYHYFGTKQKLYEFLKEFSIKKTIENIESNINWDEKDFLLRLKQVGIIKLKMSDRYPYLFNFFSRIFENASVEDMKKLSDKYSLGLIDKIYTQNIDFSLFRDDIDKQKAFTIINWTFEKYGEQKILEIRNSNEKINYKIIEKEVDEYIEIFRKSFYK</sequence>
<keyword evidence="1 2" id="KW-0238">DNA-binding</keyword>
<dbReference type="Proteomes" id="UP000467132">
    <property type="component" value="Unassembled WGS sequence"/>
</dbReference>
<evidence type="ECO:0000313" key="4">
    <source>
        <dbReference type="EMBL" id="NBI07978.1"/>
    </source>
</evidence>
<dbReference type="SUPFAM" id="SSF46689">
    <property type="entry name" value="Homeodomain-like"/>
    <property type="match status" value="1"/>
</dbReference>
<dbReference type="Gene3D" id="1.10.357.10">
    <property type="entry name" value="Tetracycline Repressor, domain 2"/>
    <property type="match status" value="1"/>
</dbReference>
<dbReference type="PROSITE" id="PS50977">
    <property type="entry name" value="HTH_TETR_2"/>
    <property type="match status" value="1"/>
</dbReference>
<keyword evidence="5" id="KW-1185">Reference proteome</keyword>
<dbReference type="InterPro" id="IPR036271">
    <property type="entry name" value="Tet_transcr_reg_TetR-rel_C_sf"/>
</dbReference>
<name>A0A845R322_9CLOT</name>
<protein>
    <submittedName>
        <fullName evidence="4">TetR/AcrR family transcriptional regulator</fullName>
    </submittedName>
</protein>
<dbReference type="AlphaFoldDB" id="A0A845R322"/>
<dbReference type="PANTHER" id="PTHR43479">
    <property type="entry name" value="ACREF/ENVCD OPERON REPRESSOR-RELATED"/>
    <property type="match status" value="1"/>
</dbReference>
<gene>
    <name evidence="4" type="ORF">D3Z33_14040</name>
</gene>
<dbReference type="SUPFAM" id="SSF48498">
    <property type="entry name" value="Tetracyclin repressor-like, C-terminal domain"/>
    <property type="match status" value="1"/>
</dbReference>
<feature type="domain" description="HTH tetR-type" evidence="3">
    <location>
        <begin position="14"/>
        <end position="74"/>
    </location>
</feature>
<feature type="DNA-binding region" description="H-T-H motif" evidence="2">
    <location>
        <begin position="37"/>
        <end position="56"/>
    </location>
</feature>
<evidence type="ECO:0000256" key="2">
    <source>
        <dbReference type="PROSITE-ProRule" id="PRU00335"/>
    </source>
</evidence>
<evidence type="ECO:0000313" key="5">
    <source>
        <dbReference type="Proteomes" id="UP000467132"/>
    </source>
</evidence>
<dbReference type="Pfam" id="PF00440">
    <property type="entry name" value="TetR_N"/>
    <property type="match status" value="1"/>
</dbReference>
<comment type="caution">
    <text evidence="4">The sequence shown here is derived from an EMBL/GenBank/DDBJ whole genome shotgun (WGS) entry which is preliminary data.</text>
</comment>
<dbReference type="PRINTS" id="PR00455">
    <property type="entry name" value="HTHTETR"/>
</dbReference>
<dbReference type="InterPro" id="IPR001647">
    <property type="entry name" value="HTH_TetR"/>
</dbReference>
<dbReference type="InterPro" id="IPR050624">
    <property type="entry name" value="HTH-type_Tx_Regulator"/>
</dbReference>
<dbReference type="PANTHER" id="PTHR43479:SF11">
    <property type="entry name" value="ACREF_ENVCD OPERON REPRESSOR-RELATED"/>
    <property type="match status" value="1"/>
</dbReference>
<organism evidence="4 5">
    <name type="scientific">Senegalia massiliensis</name>
    <dbReference type="NCBI Taxonomy" id="1720316"/>
    <lineage>
        <taxon>Bacteria</taxon>
        <taxon>Bacillati</taxon>
        <taxon>Bacillota</taxon>
        <taxon>Clostridia</taxon>
        <taxon>Eubacteriales</taxon>
        <taxon>Clostridiaceae</taxon>
        <taxon>Senegalia</taxon>
    </lineage>
</organism>
<evidence type="ECO:0000259" key="3">
    <source>
        <dbReference type="PROSITE" id="PS50977"/>
    </source>
</evidence>